<dbReference type="InterPro" id="IPR036188">
    <property type="entry name" value="FAD/NAD-bd_sf"/>
</dbReference>
<gene>
    <name evidence="6" type="ORF">H5P30_03290</name>
</gene>
<keyword evidence="1" id="KW-0004">4Fe-4S</keyword>
<protein>
    <submittedName>
        <fullName evidence="6">FAD-dependent oxidoreductase</fullName>
    </submittedName>
</protein>
<organism evidence="6 7">
    <name type="scientific">Puniceicoccus vermicola</name>
    <dbReference type="NCBI Taxonomy" id="388746"/>
    <lineage>
        <taxon>Bacteria</taxon>
        <taxon>Pseudomonadati</taxon>
        <taxon>Verrucomicrobiota</taxon>
        <taxon>Opitutia</taxon>
        <taxon>Puniceicoccales</taxon>
        <taxon>Puniceicoccaceae</taxon>
        <taxon>Puniceicoccus</taxon>
    </lineage>
</organism>
<dbReference type="Proteomes" id="UP000525652">
    <property type="component" value="Unassembled WGS sequence"/>
</dbReference>
<keyword evidence="7" id="KW-1185">Reference proteome</keyword>
<dbReference type="EMBL" id="JACHVA010000036">
    <property type="protein sequence ID" value="MBC2600802.1"/>
    <property type="molecule type" value="Genomic_DNA"/>
</dbReference>
<evidence type="ECO:0000256" key="3">
    <source>
        <dbReference type="ARBA" id="ARBA00023002"/>
    </source>
</evidence>
<dbReference type="InterPro" id="IPR039650">
    <property type="entry name" value="HdrA-like"/>
</dbReference>
<dbReference type="GO" id="GO:0016491">
    <property type="term" value="F:oxidoreductase activity"/>
    <property type="evidence" value="ECO:0007669"/>
    <property type="project" value="UniProtKB-KW"/>
</dbReference>
<comment type="caution">
    <text evidence="6">The sequence shown here is derived from an EMBL/GenBank/DDBJ whole genome shotgun (WGS) entry which is preliminary data.</text>
</comment>
<reference evidence="6 7" key="1">
    <citation type="submission" date="2020-07" db="EMBL/GenBank/DDBJ databases">
        <authorList>
            <person name="Feng X."/>
        </authorList>
    </citation>
    <scope>NUCLEOTIDE SEQUENCE [LARGE SCALE GENOMIC DNA]</scope>
    <source>
        <strain evidence="6 7">JCM14086</strain>
    </source>
</reference>
<dbReference type="Gene3D" id="3.50.50.60">
    <property type="entry name" value="FAD/NAD(P)-binding domain"/>
    <property type="match status" value="1"/>
</dbReference>
<keyword evidence="4" id="KW-0408">Iron</keyword>
<sequence length="440" mass="47120">MKTLSSIRVPSADIPVQAGYDVIVCGGGPAGIAAAIAAARSGARTCLVEHHGYLGGVWTAGLLSFILDAREKPGLIREIRRNLAAQNAIQAERDLYDAEVMKRVLETLCAEADVHIRLYSQLVSVAMQGCSISHVILEGKEGRFALEAKSFVDTTGDGNLGALAECQFELGRPSDSKTQPMTLMALVSGVPETVRCQPYASRMSGSCINKDEFYGKLCDEGCETSYTKPSLFPLTNGLCCLMANHEYERSGLKSQDLSEASIHARQELHAVVEAMKRFPGEGWECVSLVATAASIGVREGRRLRGRYVVSLEDVLGGARFDDAVTRVQFPIDVHSILRSEGGGYSSDSVHTPAQPFDIPLRALMALDVDNLAMAGRCISGDFFAHASYRVTGNAVATGEAAGIIGAVMSTESTDSNSVDPHRILKELSAFRRACDSVGSH</sequence>
<dbReference type="AlphaFoldDB" id="A0A7X1E4N5"/>
<dbReference type="SUPFAM" id="SSF51905">
    <property type="entry name" value="FAD/NAD(P)-binding domain"/>
    <property type="match status" value="1"/>
</dbReference>
<dbReference type="GO" id="GO:0046872">
    <property type="term" value="F:metal ion binding"/>
    <property type="evidence" value="ECO:0007669"/>
    <property type="project" value="UniProtKB-KW"/>
</dbReference>
<evidence type="ECO:0000256" key="2">
    <source>
        <dbReference type="ARBA" id="ARBA00022723"/>
    </source>
</evidence>
<dbReference type="PANTHER" id="PTHR43498:SF1">
    <property type="entry name" value="COB--COM HETERODISULFIDE REDUCTASE IRON-SULFUR SUBUNIT A"/>
    <property type="match status" value="1"/>
</dbReference>
<dbReference type="GO" id="GO:0051539">
    <property type="term" value="F:4 iron, 4 sulfur cluster binding"/>
    <property type="evidence" value="ECO:0007669"/>
    <property type="project" value="UniProtKB-KW"/>
</dbReference>
<dbReference type="Pfam" id="PF12831">
    <property type="entry name" value="FAD_oxidored"/>
    <property type="match status" value="1"/>
</dbReference>
<dbReference type="RefSeq" id="WP_185691540.1">
    <property type="nucleotide sequence ID" value="NZ_JACHVA010000036.1"/>
</dbReference>
<keyword evidence="2" id="KW-0479">Metal-binding</keyword>
<accession>A0A7X1E4N5</accession>
<keyword evidence="3" id="KW-0560">Oxidoreductase</keyword>
<name>A0A7X1E4N5_9BACT</name>
<evidence type="ECO:0000256" key="5">
    <source>
        <dbReference type="ARBA" id="ARBA00023014"/>
    </source>
</evidence>
<proteinExistence type="predicted"/>
<keyword evidence="5" id="KW-0411">Iron-sulfur</keyword>
<evidence type="ECO:0000313" key="6">
    <source>
        <dbReference type="EMBL" id="MBC2600802.1"/>
    </source>
</evidence>
<evidence type="ECO:0000256" key="4">
    <source>
        <dbReference type="ARBA" id="ARBA00023004"/>
    </source>
</evidence>
<evidence type="ECO:0000256" key="1">
    <source>
        <dbReference type="ARBA" id="ARBA00022485"/>
    </source>
</evidence>
<evidence type="ECO:0000313" key="7">
    <source>
        <dbReference type="Proteomes" id="UP000525652"/>
    </source>
</evidence>
<dbReference type="PANTHER" id="PTHR43498">
    <property type="entry name" value="FERREDOXIN:COB-COM HETERODISULFIDE REDUCTASE SUBUNIT A"/>
    <property type="match status" value="1"/>
</dbReference>